<name>A0A0F9I335_9ZZZZ</name>
<evidence type="ECO:0000313" key="1">
    <source>
        <dbReference type="EMBL" id="KKM22001.1"/>
    </source>
</evidence>
<organism evidence="1">
    <name type="scientific">marine sediment metagenome</name>
    <dbReference type="NCBI Taxonomy" id="412755"/>
    <lineage>
        <taxon>unclassified sequences</taxon>
        <taxon>metagenomes</taxon>
        <taxon>ecological metagenomes</taxon>
    </lineage>
</organism>
<reference evidence="1" key="1">
    <citation type="journal article" date="2015" name="Nature">
        <title>Complex archaea that bridge the gap between prokaryotes and eukaryotes.</title>
        <authorList>
            <person name="Spang A."/>
            <person name="Saw J.H."/>
            <person name="Jorgensen S.L."/>
            <person name="Zaremba-Niedzwiedzka K."/>
            <person name="Martijn J."/>
            <person name="Lind A.E."/>
            <person name="van Eijk R."/>
            <person name="Schleper C."/>
            <person name="Guy L."/>
            <person name="Ettema T.J."/>
        </authorList>
    </citation>
    <scope>NUCLEOTIDE SEQUENCE</scope>
</reference>
<comment type="caution">
    <text evidence="1">The sequence shown here is derived from an EMBL/GenBank/DDBJ whole genome shotgun (WGS) entry which is preliminary data.</text>
</comment>
<accession>A0A0F9I335</accession>
<protein>
    <submittedName>
        <fullName evidence="1">Uncharacterized protein</fullName>
    </submittedName>
</protein>
<gene>
    <name evidence="1" type="ORF">LCGC14_1629730</name>
</gene>
<sequence>MKRRVIIISVAILASAALVITYMLTTKTSVNLQYSVKIEHNAGQKEISEKIENAKQLGQIDSYKEF</sequence>
<dbReference type="EMBL" id="LAZR01013428">
    <property type="protein sequence ID" value="KKM22001.1"/>
    <property type="molecule type" value="Genomic_DNA"/>
</dbReference>
<proteinExistence type="predicted"/>
<dbReference type="AlphaFoldDB" id="A0A0F9I335"/>